<evidence type="ECO:0000313" key="7">
    <source>
        <dbReference type="Proteomes" id="UP000275408"/>
    </source>
</evidence>
<dbReference type="GO" id="GO:0017056">
    <property type="term" value="F:structural constituent of nuclear pore"/>
    <property type="evidence" value="ECO:0007669"/>
    <property type="project" value="TreeGrafter"/>
</dbReference>
<comment type="subcellular location">
    <subcellularLocation>
        <location evidence="1">Nucleus</location>
    </subcellularLocation>
</comment>
<dbReference type="PANTHER" id="PTHR31344">
    <property type="entry name" value="NUCLEAR PORE COMPLEX PROTEIN NUP205"/>
    <property type="match status" value="1"/>
</dbReference>
<dbReference type="Proteomes" id="UP000275408">
    <property type="component" value="Unassembled WGS sequence"/>
</dbReference>
<evidence type="ECO:0008006" key="8">
    <source>
        <dbReference type="Google" id="ProtNLM"/>
    </source>
</evidence>
<keyword evidence="3" id="KW-0813">Transport</keyword>
<feature type="compositionally biased region" description="Polar residues" evidence="5">
    <location>
        <begin position="1939"/>
        <end position="1948"/>
    </location>
</feature>
<accession>A0A3M6UTB1</accession>
<dbReference type="GO" id="GO:0006999">
    <property type="term" value="P:nuclear pore organization"/>
    <property type="evidence" value="ECO:0007669"/>
    <property type="project" value="TreeGrafter"/>
</dbReference>
<feature type="region of interest" description="Disordered" evidence="5">
    <location>
        <begin position="1335"/>
        <end position="1356"/>
    </location>
</feature>
<feature type="region of interest" description="Disordered" evidence="5">
    <location>
        <begin position="1937"/>
        <end position="1957"/>
    </location>
</feature>
<dbReference type="OrthoDB" id="2019644at2759"/>
<comment type="caution">
    <text evidence="6">The sequence shown here is derived from an EMBL/GenBank/DDBJ whole genome shotgun (WGS) entry which is preliminary data.</text>
</comment>
<evidence type="ECO:0000256" key="1">
    <source>
        <dbReference type="ARBA" id="ARBA00004123"/>
    </source>
</evidence>
<comment type="similarity">
    <text evidence="2">Belongs to the NUP186/NUP192/NUP205 family.</text>
</comment>
<organism evidence="6 7">
    <name type="scientific">Pocillopora damicornis</name>
    <name type="common">Cauliflower coral</name>
    <name type="synonym">Millepora damicornis</name>
    <dbReference type="NCBI Taxonomy" id="46731"/>
    <lineage>
        <taxon>Eukaryota</taxon>
        <taxon>Metazoa</taxon>
        <taxon>Cnidaria</taxon>
        <taxon>Anthozoa</taxon>
        <taxon>Hexacorallia</taxon>
        <taxon>Scleractinia</taxon>
        <taxon>Astrocoeniina</taxon>
        <taxon>Pocilloporidae</taxon>
        <taxon>Pocillopora</taxon>
    </lineage>
</organism>
<proteinExistence type="inferred from homology"/>
<evidence type="ECO:0000256" key="5">
    <source>
        <dbReference type="SAM" id="MobiDB-lite"/>
    </source>
</evidence>
<keyword evidence="7" id="KW-1185">Reference proteome</keyword>
<dbReference type="Pfam" id="PF11894">
    <property type="entry name" value="Nup192"/>
    <property type="match status" value="1"/>
</dbReference>
<keyword evidence="4" id="KW-0539">Nucleus</keyword>
<dbReference type="GO" id="GO:0044611">
    <property type="term" value="C:nuclear pore inner ring"/>
    <property type="evidence" value="ECO:0007669"/>
    <property type="project" value="TreeGrafter"/>
</dbReference>
<dbReference type="STRING" id="46731.A0A3M6UTB1"/>
<evidence type="ECO:0000256" key="3">
    <source>
        <dbReference type="ARBA" id="ARBA00022448"/>
    </source>
</evidence>
<evidence type="ECO:0000256" key="4">
    <source>
        <dbReference type="ARBA" id="ARBA00023242"/>
    </source>
</evidence>
<protein>
    <recommendedName>
        <fullName evidence="8">Nuclear pore complex protein Nup205</fullName>
    </recommendedName>
</protein>
<dbReference type="EMBL" id="RCHS01000794">
    <property type="protein sequence ID" value="RMX56814.1"/>
    <property type="molecule type" value="Genomic_DNA"/>
</dbReference>
<dbReference type="PANTHER" id="PTHR31344:SF0">
    <property type="entry name" value="NUCLEAR PORE COMPLEX PROTEIN NUP205"/>
    <property type="match status" value="1"/>
</dbReference>
<gene>
    <name evidence="6" type="ORF">pdam_00009949</name>
</gene>
<evidence type="ECO:0000313" key="6">
    <source>
        <dbReference type="EMBL" id="RMX56814.1"/>
    </source>
</evidence>
<name>A0A3M6UTB1_POCDA</name>
<sequence>MAAARGGTWRPYKELLATVERAALYKKTPEVFHELEVALDKFNPDFITLLKNPAKNTDHREQLKRAPTNGLQLAGFTEKQKLPEQFVKEALILSDSLELNEFVCVELLLAGEQQQPNFPGLTRGLVAVLLYHDGRRCLISALRTLIQSREGITWTLGLYEEMTQLVTTFTDELLKEGLVRTILHQLEHLDVQNELDKLERGQAIGDERHKQQLIDFITDQRQLLAECLFCFACQSPLSKSDCLQLLSFLKKCPSTDADGSLDSVTLTLLMAMLYCLNVDPLDEAADMQGSFQEEMFPLLTDHSFIPEFHLEIKQQGTWENQGMCACVRFAWALVLRTCSQWPNIVGAVEVLEKDEEELDLAVQENVLSFLRHSVVRATNFHQEVCHYFFLSPLYRKTDFVTWTSGVEDPVKELRNHGDEVARILQAHLQDGVEPPAGLLRHFEDLMRMIGELYENDSLGLELAVDFWCPLDASSFTPFSPYDSSRISPSFRPHASQKQVSLYKFVRLAGDLLPAPLFVPYIEMLCGLSNSPQAAHHCFNLLKSTANGPLSWDHFFASVKQYYMDLRQDGANTVMMYGGLQRETGQVHRPRPTNRNITPEELEGLEAVLKLTERIADQDEIARLTMCESQAWLPIASLFGLLGCPVPLRLKAQILSTLAAFAKSPEIASSLWHTLELSQILQTVQTAGQAAQQGGIQVELNELEARSETYPETRAFLKLLTNLTDIPLPANLGAGYRVPGFEPYLAFLRDEVFLKFNSRGYQDPHEKLLNVIDGASSSLEYLSVTSEGREHLEKAALLCLRMIEISLEKQEKFVDLYRSVAQQSTVMISPLEELLLSVNPQTGSPDYLLKIMKFVSHLHTGAELSLSVVKILCLVCRSITVQRHLVNLLTANQAAAQKILIGFVDQLDINEPEENLGKDEQELRNEFLDENSFGLSQIRNAVRQNILRLVLYSLQHPSPNLAHFLMGYELRKPVSKTNLQDPGVLGASKTCLHAVLDILNREVDTHRGPSCVTDAPKFTELAYQLVYNLCANKDTAIPTLRYLRTSHDFLYQHLQHLPFRNLANMNMGEGQPPVPMLTIVNQQSWLLKTAAIELRMTAQGRQRSHTQRLLTLLMGEPSAQTLMGMTHFPEVVPRRLEDDFTAADTSHGGYPGMGQTQTRRKLLAILESVEFCQDVPPLLQLNYFDMAVTEEAIASCEQKAEDGGVTLCNIPVLHKLLMSEIIGAQGTATAGQRNFLLQEVKDILHNVVLRNKVRESLHIKKEAFEAWRRVIEVTLASCSVDILPRDTRQTIISEVLQDLLSKIADENALPELTSPVSGVILTLLAHLRQSTIPTAPLSTSGVDSTGAGRPVHPQAGSSLPVGPSVAILKGLIETVLRCGGGLQRVRANLYAALLYFMQTAPESESTEERGVMKNVLSLYPGQPWDTSILPVLSSYGEPFMDTVCRDSCDGHDVGRMLAFSLLDAIIAVDWQHRWLNYLNLKGYLKHMVDGLAHEDHMLQSMLDPSPEPLKALYIYESKMALLTRVAQSADGAKVLLQAGLLSRLAECAFLDHKPEHDTAQRLMTSGIYAHDHDTSAVLYDSFVPTVLERYRQLLTPALKVSLAMLTSLGSHNHKEVASKVLHFVVSHVDVFVSILQDRQPFQSSGSLKELCLVTGIVSNMALTEDALIADDDLGQEQIQLRGPLARIERLMIGLLPRYCSSDSWEKIIKSVMEKNGEEPGAKYSLVAMETTEKLQRICSNVIGYCRTVMDSYGTVPSHCHALFSPSLTDSLARDSRLTREAIRSSTVVSFRLQVSLGLPVTFMKKCCDQVFQTAELLSQTRVKLQNVTELTSEELRELNQVQHGGAVQERLSTQQRHQLAQKCLTQVVQYKTQEISAQLYNKGFLLTYSTDIIENCLFILWRHLDFYFLRCIPSDEERRILAGPPLISSQMRRLHERQSLTEASVTSDPASEAIRSRESVTREDIDALKREAASILTETFLKKLVEIEQTHGKGRTRVGFIQVLVRRIKGLLTIHGAPARSEMTSGLR</sequence>
<evidence type="ECO:0000256" key="2">
    <source>
        <dbReference type="ARBA" id="ARBA00005892"/>
    </source>
</evidence>
<reference evidence="6 7" key="1">
    <citation type="journal article" date="2018" name="Sci. Rep.">
        <title>Comparative analysis of the Pocillopora damicornis genome highlights role of immune system in coral evolution.</title>
        <authorList>
            <person name="Cunning R."/>
            <person name="Bay R.A."/>
            <person name="Gillette P."/>
            <person name="Baker A.C."/>
            <person name="Traylor-Knowles N."/>
        </authorList>
    </citation>
    <scope>NUCLEOTIDE SEQUENCE [LARGE SCALE GENOMIC DNA]</scope>
    <source>
        <strain evidence="6">RSMAS</strain>
        <tissue evidence="6">Whole animal</tissue>
    </source>
</reference>
<dbReference type="InterPro" id="IPR021827">
    <property type="entry name" value="Nup186/Nup192/Nup205"/>
</dbReference>